<evidence type="ECO:0000313" key="2">
    <source>
        <dbReference type="Proteomes" id="UP000436006"/>
    </source>
</evidence>
<dbReference type="Proteomes" id="UP000436006">
    <property type="component" value="Unassembled WGS sequence"/>
</dbReference>
<evidence type="ECO:0000313" key="1">
    <source>
        <dbReference type="EMBL" id="MVM33645.1"/>
    </source>
</evidence>
<dbReference type="RefSeq" id="WP_157588362.1">
    <property type="nucleotide sequence ID" value="NZ_WPIN01000012.1"/>
</dbReference>
<dbReference type="EMBL" id="WPIN01000012">
    <property type="protein sequence ID" value="MVM33645.1"/>
    <property type="molecule type" value="Genomic_DNA"/>
</dbReference>
<comment type="caution">
    <text evidence="1">The sequence shown here is derived from an EMBL/GenBank/DDBJ whole genome shotgun (WGS) entry which is preliminary data.</text>
</comment>
<proteinExistence type="predicted"/>
<dbReference type="AlphaFoldDB" id="A0A7K1SIP9"/>
<name>A0A7K1SIP9_9BACT</name>
<accession>A0A7K1SIP9</accession>
<keyword evidence="2" id="KW-1185">Reference proteome</keyword>
<organism evidence="1 2">
    <name type="scientific">Spirosoma arboris</name>
    <dbReference type="NCBI Taxonomy" id="2682092"/>
    <lineage>
        <taxon>Bacteria</taxon>
        <taxon>Pseudomonadati</taxon>
        <taxon>Bacteroidota</taxon>
        <taxon>Cytophagia</taxon>
        <taxon>Cytophagales</taxon>
        <taxon>Cytophagaceae</taxon>
        <taxon>Spirosoma</taxon>
    </lineage>
</organism>
<reference evidence="1 2" key="1">
    <citation type="submission" date="2019-12" db="EMBL/GenBank/DDBJ databases">
        <title>Spirosoma sp. HMF4905 genome sequencing and assembly.</title>
        <authorList>
            <person name="Kang H."/>
            <person name="Cha I."/>
            <person name="Kim H."/>
            <person name="Joh K."/>
        </authorList>
    </citation>
    <scope>NUCLEOTIDE SEQUENCE [LARGE SCALE GENOMIC DNA]</scope>
    <source>
        <strain evidence="1 2">HMF4905</strain>
    </source>
</reference>
<protein>
    <submittedName>
        <fullName evidence="1">Uncharacterized protein</fullName>
    </submittedName>
</protein>
<gene>
    <name evidence="1" type="ORF">GO755_26640</name>
</gene>
<sequence>MESQNLWPEFEFIPARQPKTILREQANFLIQKTKNILSADIESSQSRDLIYHRFIIYAPALNNYRYELLVVRHTIITYPLDVFFEGEAFSTANDEGELLNALSNIFNHPSTKKVLDSLLSQSIAE</sequence>